<dbReference type="AlphaFoldDB" id="A0A8B7NL67"/>
<accession>A0A8B7NL67</accession>
<dbReference type="GeneID" id="108671378"/>
<feature type="region of interest" description="Disordered" evidence="2">
    <location>
        <begin position="256"/>
        <end position="285"/>
    </location>
</feature>
<protein>
    <submittedName>
        <fullName evidence="4 5">Uncharacterized protein LOC108671378</fullName>
    </submittedName>
</protein>
<keyword evidence="3" id="KW-1185">Reference proteome</keyword>
<evidence type="ECO:0000313" key="5">
    <source>
        <dbReference type="RefSeq" id="XP_047740629.1"/>
    </source>
</evidence>
<dbReference type="Proteomes" id="UP000694843">
    <property type="component" value="Unplaced"/>
</dbReference>
<proteinExistence type="predicted"/>
<evidence type="ECO:0000256" key="2">
    <source>
        <dbReference type="SAM" id="MobiDB-lite"/>
    </source>
</evidence>
<name>A0A8B7NL67_HYAAZ</name>
<evidence type="ECO:0000313" key="3">
    <source>
        <dbReference type="Proteomes" id="UP000694843"/>
    </source>
</evidence>
<feature type="coiled-coil region" evidence="1">
    <location>
        <begin position="28"/>
        <end position="55"/>
    </location>
</feature>
<gene>
    <name evidence="4 5" type="primary">LOC108671378</name>
</gene>
<reference evidence="4 5" key="1">
    <citation type="submission" date="2025-04" db="UniProtKB">
        <authorList>
            <consortium name="RefSeq"/>
        </authorList>
    </citation>
    <scope>IDENTIFICATION</scope>
    <source>
        <tissue evidence="4 5">Whole organism</tissue>
    </source>
</reference>
<keyword evidence="1" id="KW-0175">Coiled coil</keyword>
<sequence length="285" mass="30813">MEVPPVPVLTFTPTSPAQQCGALPEEWKERINSKLEDLLRTYKAMENHIDRLDRLDKLLSKLISMTESKYLGASEALQAPANTMTELDNMAKDPNLIQKLKPYIGSNSKMTVRRLLKRCMTRDLALHFSFTGFGEKRTVTKPAFGNHLLCTRILGDAAALQMNDTRQVLISHIQAALRGARDWDGGRKLRLDAAANLSGVGSSPLSATVSTAGVISCTSLAGSTDAPRSPDSSPYGVFISDIEGADDAAETLAKVELPSPSASERYQNKCSSIGDGNVLNDSSES</sequence>
<feature type="compositionally biased region" description="Polar residues" evidence="2">
    <location>
        <begin position="260"/>
        <end position="271"/>
    </location>
</feature>
<dbReference type="RefSeq" id="XP_018014408.1">
    <property type="nucleotide sequence ID" value="XM_018158919.2"/>
</dbReference>
<dbReference type="RefSeq" id="XP_047740629.1">
    <property type="nucleotide sequence ID" value="XM_047884673.1"/>
</dbReference>
<dbReference type="KEGG" id="hazt:108671378"/>
<evidence type="ECO:0000256" key="1">
    <source>
        <dbReference type="SAM" id="Coils"/>
    </source>
</evidence>
<organism evidence="3 4">
    <name type="scientific">Hyalella azteca</name>
    <name type="common">Amphipod</name>
    <dbReference type="NCBI Taxonomy" id="294128"/>
    <lineage>
        <taxon>Eukaryota</taxon>
        <taxon>Metazoa</taxon>
        <taxon>Ecdysozoa</taxon>
        <taxon>Arthropoda</taxon>
        <taxon>Crustacea</taxon>
        <taxon>Multicrustacea</taxon>
        <taxon>Malacostraca</taxon>
        <taxon>Eumalacostraca</taxon>
        <taxon>Peracarida</taxon>
        <taxon>Amphipoda</taxon>
        <taxon>Senticaudata</taxon>
        <taxon>Talitrida</taxon>
        <taxon>Talitroidea</taxon>
        <taxon>Hyalellidae</taxon>
        <taxon>Hyalella</taxon>
    </lineage>
</organism>
<evidence type="ECO:0000313" key="4">
    <source>
        <dbReference type="RefSeq" id="XP_018014408.1"/>
    </source>
</evidence>